<dbReference type="PANTHER" id="PTHR30204:SF97">
    <property type="entry name" value="MERR FAMILY REGULATORY PROTEIN"/>
    <property type="match status" value="1"/>
</dbReference>
<evidence type="ECO:0000313" key="4">
    <source>
        <dbReference type="Proteomes" id="UP000654345"/>
    </source>
</evidence>
<dbReference type="InterPro" id="IPR011256">
    <property type="entry name" value="Reg_factor_effector_dom_sf"/>
</dbReference>
<dbReference type="InterPro" id="IPR000551">
    <property type="entry name" value="MerR-type_HTH_dom"/>
</dbReference>
<dbReference type="InterPro" id="IPR010499">
    <property type="entry name" value="AraC_E-bd"/>
</dbReference>
<dbReference type="Proteomes" id="UP000654345">
    <property type="component" value="Unassembled WGS sequence"/>
</dbReference>
<protein>
    <submittedName>
        <fullName evidence="3">MerR family transcriptional regulator</fullName>
    </submittedName>
</protein>
<dbReference type="InterPro" id="IPR029442">
    <property type="entry name" value="GyrI-like"/>
</dbReference>
<dbReference type="SUPFAM" id="SSF46955">
    <property type="entry name" value="Putative DNA-binding domain"/>
    <property type="match status" value="1"/>
</dbReference>
<evidence type="ECO:0000259" key="2">
    <source>
        <dbReference type="PROSITE" id="PS50937"/>
    </source>
</evidence>
<dbReference type="PROSITE" id="PS00552">
    <property type="entry name" value="HTH_MERR_1"/>
    <property type="match status" value="1"/>
</dbReference>
<name>A0ABQ3V0G4_9CHLR</name>
<dbReference type="Gene3D" id="1.10.1660.10">
    <property type="match status" value="1"/>
</dbReference>
<feature type="domain" description="HTH merR-type" evidence="2">
    <location>
        <begin position="1"/>
        <end position="71"/>
    </location>
</feature>
<dbReference type="Pfam" id="PF13411">
    <property type="entry name" value="MerR_1"/>
    <property type="match status" value="1"/>
</dbReference>
<organism evidence="3 4">
    <name type="scientific">Ktedonobacter robiniae</name>
    <dbReference type="NCBI Taxonomy" id="2778365"/>
    <lineage>
        <taxon>Bacteria</taxon>
        <taxon>Bacillati</taxon>
        <taxon>Chloroflexota</taxon>
        <taxon>Ktedonobacteria</taxon>
        <taxon>Ktedonobacterales</taxon>
        <taxon>Ktedonobacteraceae</taxon>
        <taxon>Ktedonobacter</taxon>
    </lineage>
</organism>
<accession>A0ABQ3V0G4</accession>
<evidence type="ECO:0000313" key="3">
    <source>
        <dbReference type="EMBL" id="GHO58092.1"/>
    </source>
</evidence>
<gene>
    <name evidence="3" type="ORF">KSB_65670</name>
</gene>
<dbReference type="InterPro" id="IPR009061">
    <property type="entry name" value="DNA-bd_dom_put_sf"/>
</dbReference>
<dbReference type="InterPro" id="IPR047057">
    <property type="entry name" value="MerR_fam"/>
</dbReference>
<dbReference type="RefSeq" id="WP_201374361.1">
    <property type="nucleotide sequence ID" value="NZ_BNJG01000002.1"/>
</dbReference>
<dbReference type="PROSITE" id="PS50937">
    <property type="entry name" value="HTH_MERR_2"/>
    <property type="match status" value="1"/>
</dbReference>
<dbReference type="PANTHER" id="PTHR30204">
    <property type="entry name" value="REDOX-CYCLING DRUG-SENSING TRANSCRIPTIONAL ACTIVATOR SOXR"/>
    <property type="match status" value="1"/>
</dbReference>
<comment type="caution">
    <text evidence="3">The sequence shown here is derived from an EMBL/GenBank/DDBJ whole genome shotgun (WGS) entry which is preliminary data.</text>
</comment>
<keyword evidence="4" id="KW-1185">Reference proteome</keyword>
<proteinExistence type="predicted"/>
<dbReference type="SMART" id="SM00871">
    <property type="entry name" value="AraC_E_bind"/>
    <property type="match status" value="1"/>
</dbReference>
<dbReference type="SMART" id="SM00422">
    <property type="entry name" value="HTH_MERR"/>
    <property type="match status" value="1"/>
</dbReference>
<evidence type="ECO:0000256" key="1">
    <source>
        <dbReference type="ARBA" id="ARBA00023125"/>
    </source>
</evidence>
<dbReference type="Gene3D" id="3.20.80.10">
    <property type="entry name" value="Regulatory factor, effector binding domain"/>
    <property type="match status" value="1"/>
</dbReference>
<keyword evidence="1" id="KW-0238">DNA-binding</keyword>
<reference evidence="3 4" key="1">
    <citation type="journal article" date="2021" name="Int. J. Syst. Evol. Microbiol.">
        <title>Reticulibacter mediterranei gen. nov., sp. nov., within the new family Reticulibacteraceae fam. nov., and Ktedonospora formicarum gen. nov., sp. nov., Ktedonobacter robiniae sp. nov., Dictyobacter formicarum sp. nov. and Dictyobacter arantiisoli sp. nov., belonging to the class Ktedonobacteria.</title>
        <authorList>
            <person name="Yabe S."/>
            <person name="Zheng Y."/>
            <person name="Wang C.M."/>
            <person name="Sakai Y."/>
            <person name="Abe K."/>
            <person name="Yokota A."/>
            <person name="Donadio S."/>
            <person name="Cavaletti L."/>
            <person name="Monciardini P."/>
        </authorList>
    </citation>
    <scope>NUCLEOTIDE SEQUENCE [LARGE SCALE GENOMIC DNA]</scope>
    <source>
        <strain evidence="3 4">SOSP1-30</strain>
    </source>
</reference>
<sequence>MLKIGEFARLSQVSIKTLRHYDALNVLRPARIYPESGYRLYEIGQLVDMVRILALKDCGFTLEEIARLLQTYDTKTVEALLHQRIAAQEQLVADEQARLQRMIARTQQLADADRVPLYDVALKQTEPLTLVGLRQCVATTAEIGPFAQMVMRHCEQHGVVSSGPLIHLYYDESQLDEGFDLFVGMSVTALPPSLADLCCERLAGGEQVACVIYRGDYRNISSAYSALDRWLSTSSYRIAGPCREIYHLNPTHTDDPASYITEIQYPLRPACDVS</sequence>
<dbReference type="SUPFAM" id="SSF55136">
    <property type="entry name" value="Probable bacterial effector-binding domain"/>
    <property type="match status" value="1"/>
</dbReference>
<dbReference type="EMBL" id="BNJG01000002">
    <property type="protein sequence ID" value="GHO58092.1"/>
    <property type="molecule type" value="Genomic_DNA"/>
</dbReference>
<dbReference type="Pfam" id="PF06445">
    <property type="entry name" value="GyrI-like"/>
    <property type="match status" value="1"/>
</dbReference>